<feature type="compositionally biased region" description="Pro residues" evidence="8">
    <location>
        <begin position="717"/>
        <end position="727"/>
    </location>
</feature>
<feature type="domain" description="Helicase C-terminal" evidence="10">
    <location>
        <begin position="298"/>
        <end position="458"/>
    </location>
</feature>
<reference evidence="11 12" key="1">
    <citation type="submission" date="2016-06" db="EMBL/GenBank/DDBJ databases">
        <title>Evolution of pathogenesis and genome organization in the Tremellales.</title>
        <authorList>
            <person name="Cuomo C."/>
            <person name="Litvintseva A."/>
            <person name="Heitman J."/>
            <person name="Chen Y."/>
            <person name="Sun S."/>
            <person name="Springer D."/>
            <person name="Dromer F."/>
            <person name="Young S."/>
            <person name="Zeng Q."/>
            <person name="Chapman S."/>
            <person name="Gujja S."/>
            <person name="Saif S."/>
            <person name="Birren B."/>
        </authorList>
    </citation>
    <scope>NUCLEOTIDE SEQUENCE [LARGE SCALE GENOMIC DNA]</scope>
    <source>
        <strain evidence="11 12">ATCC 28783</strain>
    </source>
</reference>
<name>A0A4Q1BBQ0_TREME</name>
<evidence type="ECO:0000313" key="12">
    <source>
        <dbReference type="Proteomes" id="UP000289152"/>
    </source>
</evidence>
<dbReference type="InterPro" id="IPR001650">
    <property type="entry name" value="Helicase_C-like"/>
</dbReference>
<dbReference type="SMART" id="SM00487">
    <property type="entry name" value="DEXDc"/>
    <property type="match status" value="1"/>
</dbReference>
<dbReference type="CDD" id="cd17920">
    <property type="entry name" value="DEXHc_RecQ"/>
    <property type="match status" value="1"/>
</dbReference>
<evidence type="ECO:0000259" key="10">
    <source>
        <dbReference type="PROSITE" id="PS51194"/>
    </source>
</evidence>
<keyword evidence="3 7" id="KW-0378">Hydrolase</keyword>
<dbReference type="PANTHER" id="PTHR13710">
    <property type="entry name" value="DNA HELICASE RECQ FAMILY MEMBER"/>
    <property type="match status" value="1"/>
</dbReference>
<dbReference type="GO" id="GO:0043138">
    <property type="term" value="F:3'-5' DNA helicase activity"/>
    <property type="evidence" value="ECO:0007669"/>
    <property type="project" value="UniProtKB-EC"/>
</dbReference>
<keyword evidence="12" id="KW-1185">Reference proteome</keyword>
<dbReference type="PROSITE" id="PS51194">
    <property type="entry name" value="HELICASE_CTER"/>
    <property type="match status" value="1"/>
</dbReference>
<evidence type="ECO:0000256" key="3">
    <source>
        <dbReference type="ARBA" id="ARBA00022801"/>
    </source>
</evidence>
<dbReference type="InterPro" id="IPR027417">
    <property type="entry name" value="P-loop_NTPase"/>
</dbReference>
<dbReference type="GO" id="GO:0005524">
    <property type="term" value="F:ATP binding"/>
    <property type="evidence" value="ECO:0007669"/>
    <property type="project" value="UniProtKB-KW"/>
</dbReference>
<evidence type="ECO:0000256" key="6">
    <source>
        <dbReference type="ARBA" id="ARBA00034617"/>
    </source>
</evidence>
<dbReference type="PANTHER" id="PTHR13710:SF152">
    <property type="entry name" value="ATP-DEPENDENT DNA HELICASE Q5"/>
    <property type="match status" value="1"/>
</dbReference>
<dbReference type="GO" id="GO:0005694">
    <property type="term" value="C:chromosome"/>
    <property type="evidence" value="ECO:0007669"/>
    <property type="project" value="TreeGrafter"/>
</dbReference>
<dbReference type="Proteomes" id="UP000289152">
    <property type="component" value="Unassembled WGS sequence"/>
</dbReference>
<dbReference type="GO" id="GO:0003676">
    <property type="term" value="F:nucleic acid binding"/>
    <property type="evidence" value="ECO:0007669"/>
    <property type="project" value="InterPro"/>
</dbReference>
<feature type="compositionally biased region" description="Low complexity" evidence="8">
    <location>
        <begin position="678"/>
        <end position="694"/>
    </location>
</feature>
<dbReference type="OrthoDB" id="2587207at2759"/>
<dbReference type="Pfam" id="PF16124">
    <property type="entry name" value="RecQ_Zn_bind"/>
    <property type="match status" value="1"/>
</dbReference>
<dbReference type="Pfam" id="PF00270">
    <property type="entry name" value="DEAD"/>
    <property type="match status" value="1"/>
</dbReference>
<dbReference type="SUPFAM" id="SSF52540">
    <property type="entry name" value="P-loop containing nucleoside triphosphate hydrolases"/>
    <property type="match status" value="1"/>
</dbReference>
<dbReference type="Gene3D" id="3.40.50.300">
    <property type="entry name" value="P-loop containing nucleotide triphosphate hydrolases"/>
    <property type="match status" value="2"/>
</dbReference>
<sequence>MLLEERSNALSLPSSTPVASVYPNLVGSTQHARNNFRPAKRKWKRVPSAQENEFALRKILQEYWGYDSFRGPQLDICLHVMGGCDVLVVAPTGLGKSICFQVPAIAMEHGVTLVVSPLIALMEDQLQGLRKRGIKAAVLCEKTPKDEEAEIKRQLTMGHPELRLLYLTPESLFSKRHEYHLRRAYEQKQLVRLVVDEVAERSKEWGMTFRPAYRQLGQFRTLFPDIPVTALTASATQDVRESIISTLKLSKLRLAQWVEPFNRKNLFYEVSSSREANRAQIQVRYRGNVIEHQDKALEIADFISSHRAEAMQRNREKGVTLPCASGLVYCRSRIACEDVVRTLVKKGITARPFHALLPEDVKRRTLLDWQEGKVECIVATIAFGMGIDAPHVRYVVHWDMPKSFEAGFYQETGRAGRDGHASRCILYYSREDAYTLRGLIEREANLAKSRRDAGEGEGSERDADKIRQLNSFKRLQQYAESFHTCRHINICRYFGEQMDDRDPEVRKAYCSGMCDVCSNAAVVMTRACTVSEEVPLASQVVPLPPRQRPETIVEVEPASDDMADSTLVQIHRLTEALISPAEATFPEDDSRPVPPVGITGLRIPSLDIELDTGGPSPPASSRLVHGKKRKSKDSHSLFLHQSDSPSGSMVDPGVRIFSHVSRESASSFPSSPSPISPPAQISSPKKSSISTSASPPLPEQPQKSPVKAKNLKLKNRPNPPPEAPVPPLSDIQLNHAQAYSDQCDTPCRILTGNIHCLPIVGPDEGTYATLDTPPPEKSKKQAEEFRKIKPVTGKGLFPMYDVSTPMTRRRAPALHPTFKVPFARPPSVQRVGPILMENRDTTRESIKQALLFTFKQTLRGRELWDFWDRKESGKERLIALDRIARLLETELAHTSLTGTTYDKNAEALCGAIRILSQSEVADSILGGKLGKSFKGSSQVKWIRMVEARVKGEEI</sequence>
<dbReference type="NCBIfam" id="TIGR00614">
    <property type="entry name" value="recQ_fam"/>
    <property type="match status" value="1"/>
</dbReference>
<keyword evidence="4 7" id="KW-0347">Helicase</keyword>
<dbReference type="InterPro" id="IPR014001">
    <property type="entry name" value="Helicase_ATP-bd"/>
</dbReference>
<dbReference type="GO" id="GO:0016887">
    <property type="term" value="F:ATP hydrolysis activity"/>
    <property type="evidence" value="ECO:0007669"/>
    <property type="project" value="RHEA"/>
</dbReference>
<dbReference type="InterPro" id="IPR032284">
    <property type="entry name" value="RecQ_Zn-bd"/>
</dbReference>
<keyword evidence="7" id="KW-0539">Nucleus</keyword>
<dbReference type="PROSITE" id="PS51192">
    <property type="entry name" value="HELICASE_ATP_BIND_1"/>
    <property type="match status" value="1"/>
</dbReference>
<comment type="catalytic activity">
    <reaction evidence="7">
        <text>ATP + H2O = ADP + phosphate + H(+)</text>
        <dbReference type="Rhea" id="RHEA:13065"/>
        <dbReference type="ChEBI" id="CHEBI:15377"/>
        <dbReference type="ChEBI" id="CHEBI:15378"/>
        <dbReference type="ChEBI" id="CHEBI:30616"/>
        <dbReference type="ChEBI" id="CHEBI:43474"/>
        <dbReference type="ChEBI" id="CHEBI:456216"/>
    </reaction>
</comment>
<dbReference type="VEuPathDB" id="FungiDB:TREMEDRAFT_72833"/>
<dbReference type="Pfam" id="PF00271">
    <property type="entry name" value="Helicase_C"/>
    <property type="match status" value="1"/>
</dbReference>
<organism evidence="11 12">
    <name type="scientific">Tremella mesenterica</name>
    <name type="common">Jelly fungus</name>
    <dbReference type="NCBI Taxonomy" id="5217"/>
    <lineage>
        <taxon>Eukaryota</taxon>
        <taxon>Fungi</taxon>
        <taxon>Dikarya</taxon>
        <taxon>Basidiomycota</taxon>
        <taxon>Agaricomycotina</taxon>
        <taxon>Tremellomycetes</taxon>
        <taxon>Tremellales</taxon>
        <taxon>Tremellaceae</taxon>
        <taxon>Tremella</taxon>
    </lineage>
</organism>
<comment type="subcellular location">
    <subcellularLocation>
        <location evidence="7">Nucleus</location>
    </subcellularLocation>
</comment>
<keyword evidence="5 7" id="KW-0067">ATP-binding</keyword>
<comment type="caution">
    <text evidence="11">The sequence shown here is derived from an EMBL/GenBank/DDBJ whole genome shotgun (WGS) entry which is preliminary data.</text>
</comment>
<evidence type="ECO:0000256" key="1">
    <source>
        <dbReference type="ARBA" id="ARBA00005446"/>
    </source>
</evidence>
<accession>A0A4Q1BBQ0</accession>
<evidence type="ECO:0000256" key="4">
    <source>
        <dbReference type="ARBA" id="ARBA00022806"/>
    </source>
</evidence>
<dbReference type="EC" id="5.6.2.4" evidence="7"/>
<evidence type="ECO:0000259" key="9">
    <source>
        <dbReference type="PROSITE" id="PS51192"/>
    </source>
</evidence>
<dbReference type="GO" id="GO:0009378">
    <property type="term" value="F:four-way junction helicase activity"/>
    <property type="evidence" value="ECO:0007669"/>
    <property type="project" value="TreeGrafter"/>
</dbReference>
<dbReference type="InterPro" id="IPR004589">
    <property type="entry name" value="DNA_helicase_ATP-dep_RecQ"/>
</dbReference>
<dbReference type="SMART" id="SM00490">
    <property type="entry name" value="HELICc"/>
    <property type="match status" value="1"/>
</dbReference>
<dbReference type="GO" id="GO:0000724">
    <property type="term" value="P:double-strand break repair via homologous recombination"/>
    <property type="evidence" value="ECO:0007669"/>
    <property type="project" value="TreeGrafter"/>
</dbReference>
<dbReference type="InParanoid" id="A0A4Q1BBQ0"/>
<proteinExistence type="inferred from homology"/>
<comment type="similarity">
    <text evidence="1 7">Belongs to the helicase family. RecQ subfamily.</text>
</comment>
<dbReference type="InterPro" id="IPR011545">
    <property type="entry name" value="DEAD/DEAH_box_helicase_dom"/>
</dbReference>
<feature type="domain" description="Helicase ATP-binding" evidence="9">
    <location>
        <begin position="77"/>
        <end position="253"/>
    </location>
</feature>
<dbReference type="STRING" id="5217.A0A4Q1BBQ0"/>
<gene>
    <name evidence="11" type="ORF">M231_06543</name>
</gene>
<dbReference type="GO" id="GO:0005737">
    <property type="term" value="C:cytoplasm"/>
    <property type="evidence" value="ECO:0007669"/>
    <property type="project" value="TreeGrafter"/>
</dbReference>
<dbReference type="GO" id="GO:0005634">
    <property type="term" value="C:nucleus"/>
    <property type="evidence" value="ECO:0007669"/>
    <property type="project" value="UniProtKB-SubCell"/>
</dbReference>
<comment type="catalytic activity">
    <reaction evidence="6 7">
        <text>Couples ATP hydrolysis with the unwinding of duplex DNA by translocating in the 3'-5' direction.</text>
        <dbReference type="EC" id="5.6.2.4"/>
    </reaction>
</comment>
<protein>
    <recommendedName>
        <fullName evidence="7">ATP-dependent DNA helicase</fullName>
        <ecNumber evidence="7">5.6.2.4</ecNumber>
    </recommendedName>
</protein>
<evidence type="ECO:0000256" key="2">
    <source>
        <dbReference type="ARBA" id="ARBA00022741"/>
    </source>
</evidence>
<evidence type="ECO:0000256" key="8">
    <source>
        <dbReference type="SAM" id="MobiDB-lite"/>
    </source>
</evidence>
<dbReference type="EMBL" id="SDIL01000105">
    <property type="protein sequence ID" value="RXK36199.1"/>
    <property type="molecule type" value="Genomic_DNA"/>
</dbReference>
<keyword evidence="2 7" id="KW-0547">Nucleotide-binding</keyword>
<dbReference type="AlphaFoldDB" id="A0A4Q1BBQ0"/>
<feature type="region of interest" description="Disordered" evidence="8">
    <location>
        <begin position="607"/>
        <end position="727"/>
    </location>
</feature>
<evidence type="ECO:0000256" key="5">
    <source>
        <dbReference type="ARBA" id="ARBA00022840"/>
    </source>
</evidence>
<evidence type="ECO:0000256" key="7">
    <source>
        <dbReference type="RuleBase" id="RU364117"/>
    </source>
</evidence>
<evidence type="ECO:0000313" key="11">
    <source>
        <dbReference type="EMBL" id="RXK36199.1"/>
    </source>
</evidence>